<comment type="caution">
    <text evidence="2">The sequence shown here is derived from an EMBL/GenBank/DDBJ whole genome shotgun (WGS) entry which is preliminary data.</text>
</comment>
<keyword evidence="3" id="KW-1185">Reference proteome</keyword>
<gene>
    <name evidence="2" type="ORF">PCANC_27385</name>
</gene>
<feature type="region of interest" description="Disordered" evidence="1">
    <location>
        <begin position="1"/>
        <end position="118"/>
    </location>
</feature>
<evidence type="ECO:0000313" key="3">
    <source>
        <dbReference type="Proteomes" id="UP000235388"/>
    </source>
</evidence>
<evidence type="ECO:0000256" key="1">
    <source>
        <dbReference type="SAM" id="MobiDB-lite"/>
    </source>
</evidence>
<feature type="compositionally biased region" description="Low complexity" evidence="1">
    <location>
        <begin position="103"/>
        <end position="112"/>
    </location>
</feature>
<sequence length="134" mass="14068">MAGIANSDVHPAKSSASSAPLRFTSTIEDIYPPLPSITAPIPPQHSHPAGPVVVRYPGPRAPSSCSERGSWEPAGSRLLPEESHASPSAPQSTNYLGSLNSQPTATTPTTTPRDTLRCAQTDLLNQTVKSWSLG</sequence>
<reference evidence="2 3" key="1">
    <citation type="submission" date="2017-11" db="EMBL/GenBank/DDBJ databases">
        <title>De novo assembly and phasing of dikaryotic genomes from two isolates of Puccinia coronata f. sp. avenae, the causal agent of oat crown rust.</title>
        <authorList>
            <person name="Miller M.E."/>
            <person name="Zhang Y."/>
            <person name="Omidvar V."/>
            <person name="Sperschneider J."/>
            <person name="Schwessinger B."/>
            <person name="Raley C."/>
            <person name="Palmer J.M."/>
            <person name="Garnica D."/>
            <person name="Upadhyaya N."/>
            <person name="Rathjen J."/>
            <person name="Taylor J.M."/>
            <person name="Park R.F."/>
            <person name="Dodds P.N."/>
            <person name="Hirsch C.D."/>
            <person name="Kianian S.F."/>
            <person name="Figueroa M."/>
        </authorList>
    </citation>
    <scope>NUCLEOTIDE SEQUENCE [LARGE SCALE GENOMIC DNA]</scope>
    <source>
        <strain evidence="2">12NC29</strain>
    </source>
</reference>
<feature type="compositionally biased region" description="Polar residues" evidence="1">
    <location>
        <begin position="14"/>
        <end position="27"/>
    </location>
</feature>
<accession>A0A2N5S4A9</accession>
<dbReference type="EMBL" id="PGCJ01001184">
    <property type="protein sequence ID" value="PLW08064.1"/>
    <property type="molecule type" value="Genomic_DNA"/>
</dbReference>
<dbReference type="AlphaFoldDB" id="A0A2N5S4A9"/>
<feature type="compositionally biased region" description="Polar residues" evidence="1">
    <location>
        <begin position="85"/>
        <end position="102"/>
    </location>
</feature>
<proteinExistence type="predicted"/>
<dbReference type="Proteomes" id="UP000235388">
    <property type="component" value="Unassembled WGS sequence"/>
</dbReference>
<feature type="compositionally biased region" description="Pro residues" evidence="1">
    <location>
        <begin position="32"/>
        <end position="45"/>
    </location>
</feature>
<protein>
    <submittedName>
        <fullName evidence="2">Uncharacterized protein</fullName>
    </submittedName>
</protein>
<name>A0A2N5S4A9_9BASI</name>
<evidence type="ECO:0000313" key="2">
    <source>
        <dbReference type="EMBL" id="PLW08064.1"/>
    </source>
</evidence>
<organism evidence="2 3">
    <name type="scientific">Puccinia coronata f. sp. avenae</name>
    <dbReference type="NCBI Taxonomy" id="200324"/>
    <lineage>
        <taxon>Eukaryota</taxon>
        <taxon>Fungi</taxon>
        <taxon>Dikarya</taxon>
        <taxon>Basidiomycota</taxon>
        <taxon>Pucciniomycotina</taxon>
        <taxon>Pucciniomycetes</taxon>
        <taxon>Pucciniales</taxon>
        <taxon>Pucciniaceae</taxon>
        <taxon>Puccinia</taxon>
    </lineage>
</organism>